<accession>A0ABT1SL22</accession>
<dbReference type="Pfam" id="PF04229">
    <property type="entry name" value="GrpB"/>
    <property type="match status" value="1"/>
</dbReference>
<name>A0ABT1SL22_9FIRM</name>
<dbReference type="InterPro" id="IPR043519">
    <property type="entry name" value="NT_sf"/>
</dbReference>
<sequence length="191" mass="21944">MKRDEVLVVPYDSRWASAYAEEAEKIAKALGEPLLAIHHIGSTAVPSLSAKPIIDIMGIVTDLAEVDRRKDALLALGYEYMGEFGIAGRRYLRKRIGNKRTHHVHIFQKDDRFSIERHLAVRDYLRAHEDEAKRYATLKQALAVRYPNDLGAYCDGKDAFMKELERKALKWQQAQKMKNEQKTGENDSDTW</sequence>
<evidence type="ECO:0000313" key="2">
    <source>
        <dbReference type="Proteomes" id="UP001524435"/>
    </source>
</evidence>
<gene>
    <name evidence="1" type="ORF">NE663_06445</name>
</gene>
<dbReference type="Gene3D" id="3.30.460.10">
    <property type="entry name" value="Beta Polymerase, domain 2"/>
    <property type="match status" value="1"/>
</dbReference>
<keyword evidence="2" id="KW-1185">Reference proteome</keyword>
<organism evidence="1 2">
    <name type="scientific">Massilicoli timonensis</name>
    <dbReference type="NCBI Taxonomy" id="2015901"/>
    <lineage>
        <taxon>Bacteria</taxon>
        <taxon>Bacillati</taxon>
        <taxon>Bacillota</taxon>
        <taxon>Erysipelotrichia</taxon>
        <taxon>Erysipelotrichales</taxon>
        <taxon>Erysipelotrichaceae</taxon>
        <taxon>Massilicoli</taxon>
    </lineage>
</organism>
<dbReference type="InterPro" id="IPR007344">
    <property type="entry name" value="GrpB/CoaE"/>
</dbReference>
<evidence type="ECO:0000313" key="1">
    <source>
        <dbReference type="EMBL" id="MCQ5121899.1"/>
    </source>
</evidence>
<dbReference type="SUPFAM" id="SSF81301">
    <property type="entry name" value="Nucleotidyltransferase"/>
    <property type="match status" value="1"/>
</dbReference>
<protein>
    <submittedName>
        <fullName evidence="1">GrpB family protein</fullName>
    </submittedName>
</protein>
<comment type="caution">
    <text evidence="1">The sequence shown here is derived from an EMBL/GenBank/DDBJ whole genome shotgun (WGS) entry which is preliminary data.</text>
</comment>
<reference evidence="1 2" key="1">
    <citation type="submission" date="2022-06" db="EMBL/GenBank/DDBJ databases">
        <title>Isolation of gut microbiota from human fecal samples.</title>
        <authorList>
            <person name="Pamer E.G."/>
            <person name="Barat B."/>
            <person name="Waligurski E."/>
            <person name="Medina S."/>
            <person name="Paddock L."/>
            <person name="Mostad J."/>
        </authorList>
    </citation>
    <scope>NUCLEOTIDE SEQUENCE [LARGE SCALE GENOMIC DNA]</scope>
    <source>
        <strain evidence="1 2">DFI.6.1</strain>
    </source>
</reference>
<dbReference type="RefSeq" id="WP_256197803.1">
    <property type="nucleotide sequence ID" value="NZ_JANGCH010000007.1"/>
</dbReference>
<dbReference type="PANTHER" id="PTHR34822">
    <property type="entry name" value="GRPB DOMAIN PROTEIN (AFU_ORTHOLOGUE AFUA_1G01530)"/>
    <property type="match status" value="1"/>
</dbReference>
<dbReference type="Proteomes" id="UP001524435">
    <property type="component" value="Unassembled WGS sequence"/>
</dbReference>
<dbReference type="EMBL" id="JANGCH010000007">
    <property type="protein sequence ID" value="MCQ5121899.1"/>
    <property type="molecule type" value="Genomic_DNA"/>
</dbReference>
<proteinExistence type="predicted"/>
<dbReference type="PANTHER" id="PTHR34822:SF1">
    <property type="entry name" value="GRPB FAMILY PROTEIN"/>
    <property type="match status" value="1"/>
</dbReference>